<dbReference type="Proteomes" id="UP001501523">
    <property type="component" value="Unassembled WGS sequence"/>
</dbReference>
<comment type="caution">
    <text evidence="1">The sequence shown here is derived from an EMBL/GenBank/DDBJ whole genome shotgun (WGS) entry which is preliminary data.</text>
</comment>
<sequence>MLGVTTDLCVTLSNDAKDATDAKDVNDFNAEYAKLKGGAHLLAVLHARDGKDYEWKCGGWSFSPNGAGRGTMYSCLKWECNQSPPKGTEIASIDLSSDRPLRVLGAHWSSTDAFDHVSQPPPDPVAVPSAEYKDLERSFGGQSAWPSTEKLALQVTLSSNHGQISLSHFNSTLSLRMSDSGIQLQPTSNAVGMSVVTIPTSAIESCSVSCFSNLARETDLLLPGSGIQLGVLNTPELIDWCWSQHLPMATSASSRAWLYKGTPLPPKDSYTAQFESRAAYDHQAHQSCMGY</sequence>
<keyword evidence="2" id="KW-1185">Reference proteome</keyword>
<name>A0ABN1IMT7_9GAMM</name>
<protein>
    <submittedName>
        <fullName evidence="1">Uncharacterized protein</fullName>
    </submittedName>
</protein>
<reference evidence="2" key="1">
    <citation type="journal article" date="2019" name="Int. J. Syst. Evol. Microbiol.">
        <title>The Global Catalogue of Microorganisms (GCM) 10K type strain sequencing project: providing services to taxonomists for standard genome sequencing and annotation.</title>
        <authorList>
            <consortium name="The Broad Institute Genomics Platform"/>
            <consortium name="The Broad Institute Genome Sequencing Center for Infectious Disease"/>
            <person name="Wu L."/>
            <person name="Ma J."/>
        </authorList>
    </citation>
    <scope>NUCLEOTIDE SEQUENCE [LARGE SCALE GENOMIC DNA]</scope>
    <source>
        <strain evidence="2">JCM 15421</strain>
    </source>
</reference>
<dbReference type="EMBL" id="BAAAEU010000015">
    <property type="protein sequence ID" value="GAA0717281.1"/>
    <property type="molecule type" value="Genomic_DNA"/>
</dbReference>
<gene>
    <name evidence="1" type="ORF">GCM10009105_24130</name>
</gene>
<organism evidence="1 2">
    <name type="scientific">Dokdonella soli</name>
    <dbReference type="NCBI Taxonomy" id="529810"/>
    <lineage>
        <taxon>Bacteria</taxon>
        <taxon>Pseudomonadati</taxon>
        <taxon>Pseudomonadota</taxon>
        <taxon>Gammaproteobacteria</taxon>
        <taxon>Lysobacterales</taxon>
        <taxon>Rhodanobacteraceae</taxon>
        <taxon>Dokdonella</taxon>
    </lineage>
</organism>
<accession>A0ABN1IMT7</accession>
<proteinExistence type="predicted"/>
<evidence type="ECO:0000313" key="1">
    <source>
        <dbReference type="EMBL" id="GAA0717281.1"/>
    </source>
</evidence>
<evidence type="ECO:0000313" key="2">
    <source>
        <dbReference type="Proteomes" id="UP001501523"/>
    </source>
</evidence>